<dbReference type="Pfam" id="PF20906">
    <property type="entry name" value="S-Me-THD_C"/>
    <property type="match status" value="1"/>
</dbReference>
<gene>
    <name evidence="5" type="ORF">BGW36DRAFT_303736</name>
</gene>
<dbReference type="Pfam" id="PF01968">
    <property type="entry name" value="Hydantoinase_A"/>
    <property type="match status" value="1"/>
</dbReference>
<dbReference type="RefSeq" id="XP_046068112.1">
    <property type="nucleotide sequence ID" value="XM_046211909.1"/>
</dbReference>
<dbReference type="Gene3D" id="3.40.1610.10">
    <property type="entry name" value="CV3147-like domain"/>
    <property type="match status" value="1"/>
</dbReference>
<dbReference type="InterPro" id="IPR008040">
    <property type="entry name" value="Hydant_A_N"/>
</dbReference>
<dbReference type="InterPro" id="IPR045079">
    <property type="entry name" value="Oxoprolinase-like"/>
</dbReference>
<feature type="domain" description="S-Me-THD-like C-terminal" evidence="4">
    <location>
        <begin position="782"/>
        <end position="995"/>
    </location>
</feature>
<feature type="domain" description="S-Me-THD N-terminal" evidence="3">
    <location>
        <begin position="619"/>
        <end position="778"/>
    </location>
</feature>
<comment type="caution">
    <text evidence="5">The sequence shown here is derived from an EMBL/GenBank/DDBJ whole genome shotgun (WGS) entry which is preliminary data.</text>
</comment>
<dbReference type="SUPFAM" id="SSF160991">
    <property type="entry name" value="CV3147-like"/>
    <property type="match status" value="1"/>
</dbReference>
<feature type="domain" description="Hydantoinase A/oxoprolinase" evidence="1">
    <location>
        <begin position="207"/>
        <end position="389"/>
    </location>
</feature>
<dbReference type="PANTHER" id="PTHR11365">
    <property type="entry name" value="5-OXOPROLINASE RELATED"/>
    <property type="match status" value="1"/>
</dbReference>
<name>A0AAD4KHX4_9EURO</name>
<dbReference type="Gene3D" id="2.40.390.10">
    <property type="entry name" value="CV3147-like"/>
    <property type="match status" value="1"/>
</dbReference>
<dbReference type="InterPro" id="IPR010318">
    <property type="entry name" value="S-Me-THD_N"/>
</dbReference>
<dbReference type="InterPro" id="IPR024071">
    <property type="entry name" value="S-Me-THD_C_sf"/>
</dbReference>
<evidence type="ECO:0000259" key="4">
    <source>
        <dbReference type="Pfam" id="PF20906"/>
    </source>
</evidence>
<evidence type="ECO:0008006" key="7">
    <source>
        <dbReference type="Google" id="ProtNLM"/>
    </source>
</evidence>
<dbReference type="Pfam" id="PF06032">
    <property type="entry name" value="S-Me-THD_N"/>
    <property type="match status" value="1"/>
</dbReference>
<sequence>MAVHSYRIGVDVGGTNTDCAIIDVTATDNPSRGVCASCKTPTTTDVTSGIYTAIVNVLAKSQVNRKDVQSVSIGTTHFVNAVVEADPRRLSKVAVIRLCGPFTRAIPPFADFPQRLRDIMAGPLFYLDGGLEIDGREISAISPKQIEDAVAQIKKAGISTVALVGVFSPLDHQGTQEEACKKIILDLEPSLSVVCSSKIGNVGLLERENATILNASILNLARKTVRAFCKAMNDLQLHCTLFLTQNDGTLTDAATAAELPIKTFASGPTNSLTGAAYLANLDRRMGNSDIAADTQILVMDIGGTTTDVCALLPSGFPRKAPNFVEVGGVRTAFSIPEVLSVGLGGGSLIRVDELLGTVAVGPDSVGYRLGSDALVFGGDIMTSTDIVAASGSADIGDVSKAKHIPDTILVKARAGIKNILERTIDDMKISDLPVTLLLVGGGSIICMDSLDGVAKCIIPPHHDSANAVGAAIAKVSGEVDVIEILENRDERVVVEAAKQQAIQAAIARGADKNDAKVVEVEKIPLQYVTNKAIRLVVKAVGKLSTSNLAANSVSEQSANTEWLSNDDAQISQQETERDTTSAISKDQTLLSSTKDFTPIEFVSYRPEVLNNVWYLSAIDLEFIATGTGVLGTGGGGSSYLEYLQCLHCLRSPESKGRMRVVAPEYMKDTDVCVFGSWYGAPSVTSERLPTGSEIMTAIDYSVQLSKHSHFEAVIADEIGGGNGMSTFPTSSFYDIPVIDGDLMGRAYPTMEHGIPYVYGHPITPCVIADSRNNVGVVMSAESNNRVEGMLRSQCVNLGIKAAVAAVPLTCDIIKEYCIPNTVSQTWYIGRAIHQARRSKTNIVKSIFDISPGRLLFSGKIIDVKRDVSRGYTMGHCTIEPLTGDEMEDFNEIHSTKEENEKRCIVLPFQNEFLYAAYVENLISADDSSKHDVICSVPDLISVLGADGEALGTQELRYGLKVDVIAMAAHPLWTADERGLRVGGPEGFGLDMEFKSLGPYQKPRSVIEEFNTNLQP</sequence>
<feature type="domain" description="Hydantoinase/oxoprolinase N-terminal" evidence="2">
    <location>
        <begin position="7"/>
        <end position="184"/>
    </location>
</feature>
<proteinExistence type="predicted"/>
<dbReference type="InterPro" id="IPR048350">
    <property type="entry name" value="S-Me-THD-like_C"/>
</dbReference>
<evidence type="ECO:0000259" key="2">
    <source>
        <dbReference type="Pfam" id="PF05378"/>
    </source>
</evidence>
<reference evidence="5" key="1">
    <citation type="submission" date="2021-12" db="EMBL/GenBank/DDBJ databases">
        <title>Convergent genome expansion in fungi linked to evolution of root-endophyte symbiosis.</title>
        <authorList>
            <consortium name="DOE Joint Genome Institute"/>
            <person name="Ke Y.-H."/>
            <person name="Bonito G."/>
            <person name="Liao H.-L."/>
            <person name="Looney B."/>
            <person name="Rojas-Flechas A."/>
            <person name="Nash J."/>
            <person name="Hameed K."/>
            <person name="Schadt C."/>
            <person name="Martin F."/>
            <person name="Crous P.W."/>
            <person name="Miettinen O."/>
            <person name="Magnuson J.K."/>
            <person name="Labbe J."/>
            <person name="Jacobson D."/>
            <person name="Doktycz M.J."/>
            <person name="Veneault-Fourrey C."/>
            <person name="Kuo A."/>
            <person name="Mondo S."/>
            <person name="Calhoun S."/>
            <person name="Riley R."/>
            <person name="Ohm R."/>
            <person name="LaButti K."/>
            <person name="Andreopoulos B."/>
            <person name="Pangilinan J."/>
            <person name="Nolan M."/>
            <person name="Tritt A."/>
            <person name="Clum A."/>
            <person name="Lipzen A."/>
            <person name="Daum C."/>
            <person name="Barry K."/>
            <person name="Grigoriev I.V."/>
            <person name="Vilgalys R."/>
        </authorList>
    </citation>
    <scope>NUCLEOTIDE SEQUENCE</scope>
    <source>
        <strain evidence="5">PMI_201</strain>
    </source>
</reference>
<accession>A0AAD4KHX4</accession>
<dbReference type="AlphaFoldDB" id="A0AAD4KHX4"/>
<dbReference type="PANTHER" id="PTHR11365:SF10">
    <property type="entry name" value="HYDANTOINASE_OXOPROLINASE"/>
    <property type="match status" value="1"/>
</dbReference>
<protein>
    <recommendedName>
        <fullName evidence="7">Hydantoinase</fullName>
    </recommendedName>
</protein>
<organism evidence="5 6">
    <name type="scientific">Talaromyces proteolyticus</name>
    <dbReference type="NCBI Taxonomy" id="1131652"/>
    <lineage>
        <taxon>Eukaryota</taxon>
        <taxon>Fungi</taxon>
        <taxon>Dikarya</taxon>
        <taxon>Ascomycota</taxon>
        <taxon>Pezizomycotina</taxon>
        <taxon>Eurotiomycetes</taxon>
        <taxon>Eurotiomycetidae</taxon>
        <taxon>Eurotiales</taxon>
        <taxon>Trichocomaceae</taxon>
        <taxon>Talaromyces</taxon>
        <taxon>Talaromyces sect. Bacilispori</taxon>
    </lineage>
</organism>
<evidence type="ECO:0000313" key="6">
    <source>
        <dbReference type="Proteomes" id="UP001201262"/>
    </source>
</evidence>
<dbReference type="Gene3D" id="3.30.420.40">
    <property type="match status" value="1"/>
</dbReference>
<evidence type="ECO:0000259" key="3">
    <source>
        <dbReference type="Pfam" id="PF06032"/>
    </source>
</evidence>
<dbReference type="EMBL" id="JAJTJA010000011">
    <property type="protein sequence ID" value="KAH8692115.1"/>
    <property type="molecule type" value="Genomic_DNA"/>
</dbReference>
<dbReference type="GO" id="GO:0016787">
    <property type="term" value="F:hydrolase activity"/>
    <property type="evidence" value="ECO:0007669"/>
    <property type="project" value="InterPro"/>
</dbReference>
<dbReference type="SUPFAM" id="SSF53067">
    <property type="entry name" value="Actin-like ATPase domain"/>
    <property type="match status" value="2"/>
</dbReference>
<dbReference type="InterPro" id="IPR027479">
    <property type="entry name" value="S-Me-THD_N_sf"/>
</dbReference>
<dbReference type="InterPro" id="IPR002821">
    <property type="entry name" value="Hydantoinase_A"/>
</dbReference>
<keyword evidence="6" id="KW-1185">Reference proteome</keyword>
<evidence type="ECO:0000313" key="5">
    <source>
        <dbReference type="EMBL" id="KAH8692115.1"/>
    </source>
</evidence>
<dbReference type="GeneID" id="70242196"/>
<evidence type="ECO:0000259" key="1">
    <source>
        <dbReference type="Pfam" id="PF01968"/>
    </source>
</evidence>
<dbReference type="Proteomes" id="UP001201262">
    <property type="component" value="Unassembled WGS sequence"/>
</dbReference>
<dbReference type="Pfam" id="PF05378">
    <property type="entry name" value="Hydant_A_N"/>
    <property type="match status" value="1"/>
</dbReference>
<dbReference type="InterPro" id="IPR043129">
    <property type="entry name" value="ATPase_NBD"/>
</dbReference>